<organism evidence="1 2">
    <name type="scientific">Taibaiella chishuiensis</name>
    <dbReference type="NCBI Taxonomy" id="1434707"/>
    <lineage>
        <taxon>Bacteria</taxon>
        <taxon>Pseudomonadati</taxon>
        <taxon>Bacteroidota</taxon>
        <taxon>Chitinophagia</taxon>
        <taxon>Chitinophagales</taxon>
        <taxon>Chitinophagaceae</taxon>
        <taxon>Taibaiella</taxon>
    </lineage>
</organism>
<dbReference type="EMBL" id="PYGD01000003">
    <property type="protein sequence ID" value="PSK92667.1"/>
    <property type="molecule type" value="Genomic_DNA"/>
</dbReference>
<dbReference type="InterPro" id="IPR058238">
    <property type="entry name" value="Lant_leader_dom"/>
</dbReference>
<dbReference type="Proteomes" id="UP000240572">
    <property type="component" value="Unassembled WGS sequence"/>
</dbReference>
<proteinExistence type="predicted"/>
<dbReference type="NCBIfam" id="NF038153">
    <property type="entry name" value="lant_leader_L1a"/>
    <property type="match status" value="1"/>
</dbReference>
<gene>
    <name evidence="1" type="ORF">B0I18_103244</name>
</gene>
<evidence type="ECO:0000313" key="1">
    <source>
        <dbReference type="EMBL" id="PSK92667.1"/>
    </source>
</evidence>
<comment type="caution">
    <text evidence="1">The sequence shown here is derived from an EMBL/GenBank/DDBJ whole genome shotgun (WGS) entry which is preliminary data.</text>
</comment>
<name>A0A2P8D629_9BACT</name>
<accession>A0A2P8D629</accession>
<reference evidence="1 2" key="1">
    <citation type="submission" date="2018-03" db="EMBL/GenBank/DDBJ databases">
        <title>Genomic Encyclopedia of Type Strains, Phase III (KMG-III): the genomes of soil and plant-associated and newly described type strains.</title>
        <authorList>
            <person name="Whitman W."/>
        </authorList>
    </citation>
    <scope>NUCLEOTIDE SEQUENCE [LARGE SCALE GENOMIC DNA]</scope>
    <source>
        <strain evidence="1 2">CGMCC 1.12700</strain>
    </source>
</reference>
<dbReference type="AlphaFoldDB" id="A0A2P8D629"/>
<evidence type="ECO:0000313" key="2">
    <source>
        <dbReference type="Proteomes" id="UP000240572"/>
    </source>
</evidence>
<dbReference type="RefSeq" id="WP_219905967.1">
    <property type="nucleotide sequence ID" value="NZ_PYGD01000003.1"/>
</dbReference>
<sequence>MKKKKLNLDAKLFLDKSVVSALNGVNPDAVLGGNTAVSICMQCPYTRVNLTCVGCDTRQPTICPTIMQDDRCCVIASRMSDCIC</sequence>
<keyword evidence="2" id="KW-1185">Reference proteome</keyword>
<protein>
    <submittedName>
        <fullName evidence="1">Uncharacterized protein</fullName>
    </submittedName>
</protein>